<dbReference type="InterPro" id="IPR012902">
    <property type="entry name" value="N_methyl_site"/>
</dbReference>
<dbReference type="Proteomes" id="UP001162030">
    <property type="component" value="Chromosome"/>
</dbReference>
<dbReference type="PROSITE" id="PS00409">
    <property type="entry name" value="PROKAR_NTER_METHYL"/>
    <property type="match status" value="1"/>
</dbReference>
<dbReference type="RefSeq" id="WP_026611779.1">
    <property type="nucleotide sequence ID" value="NZ_OX458333.1"/>
</dbReference>
<dbReference type="Pfam" id="PF07963">
    <property type="entry name" value="N_methyl"/>
    <property type="match status" value="1"/>
</dbReference>
<keyword evidence="3" id="KW-1185">Reference proteome</keyword>
<name>A0ABN8X2H7_9GAMM</name>
<keyword evidence="1" id="KW-0812">Transmembrane</keyword>
<evidence type="ECO:0000256" key="1">
    <source>
        <dbReference type="SAM" id="Phobius"/>
    </source>
</evidence>
<gene>
    <name evidence="2" type="ORF">MSZNOR_2213</name>
</gene>
<evidence type="ECO:0000313" key="3">
    <source>
        <dbReference type="Proteomes" id="UP001162030"/>
    </source>
</evidence>
<dbReference type="NCBIfam" id="TIGR02532">
    <property type="entry name" value="IV_pilin_GFxxxE"/>
    <property type="match status" value="1"/>
</dbReference>
<protein>
    <submittedName>
        <fullName evidence="2">General secretion pathway protein J</fullName>
    </submittedName>
</protein>
<evidence type="ECO:0000313" key="2">
    <source>
        <dbReference type="EMBL" id="CAI8834770.1"/>
    </source>
</evidence>
<dbReference type="InterPro" id="IPR045584">
    <property type="entry name" value="Pilin-like"/>
</dbReference>
<accession>A0ABN8X2H7</accession>
<keyword evidence="1" id="KW-0472">Membrane</keyword>
<keyword evidence="1" id="KW-1133">Transmembrane helix</keyword>
<feature type="transmembrane region" description="Helical" evidence="1">
    <location>
        <begin position="12"/>
        <end position="33"/>
    </location>
</feature>
<organism evidence="2 3">
    <name type="scientific">Methylocaldum szegediense</name>
    <dbReference type="NCBI Taxonomy" id="73780"/>
    <lineage>
        <taxon>Bacteria</taxon>
        <taxon>Pseudomonadati</taxon>
        <taxon>Pseudomonadota</taxon>
        <taxon>Gammaproteobacteria</taxon>
        <taxon>Methylococcales</taxon>
        <taxon>Methylococcaceae</taxon>
        <taxon>Methylocaldum</taxon>
    </lineage>
</organism>
<reference evidence="2 3" key="1">
    <citation type="submission" date="2023-03" db="EMBL/GenBank/DDBJ databases">
        <authorList>
            <person name="Pearce D."/>
        </authorList>
    </citation>
    <scope>NUCLEOTIDE SEQUENCE [LARGE SCALE GENOMIC DNA]</scope>
    <source>
        <strain evidence="2">Msz</strain>
    </source>
</reference>
<proteinExistence type="predicted"/>
<sequence length="216" mass="23982">MATADQQRNCTGFTLIEVLIATALLGVMMLLLFGSLRIGVTSWDSGEDKMARAGRLFLVENFLRNHIGSALPLVEMEQVGGVAASLRGGEDWLEYVSTMPPQVRKGGLYRFRLYVARNGGHNELKVAMRPYVANPNALLSRAAEATTPIEDVVLLENLGQIRFSYLQGNTPIAASSQSTWVPEWQQPQLPQAIQVQIEPEHEDPWPPLMIALRTQR</sequence>
<dbReference type="EMBL" id="OX458333">
    <property type="protein sequence ID" value="CAI8834770.1"/>
    <property type="molecule type" value="Genomic_DNA"/>
</dbReference>
<dbReference type="SUPFAM" id="SSF54523">
    <property type="entry name" value="Pili subunits"/>
    <property type="match status" value="1"/>
</dbReference>